<dbReference type="Proteomes" id="UP000005143">
    <property type="component" value="Unassembled WGS sequence"/>
</dbReference>
<sequence>MCGTVLLLAAVAAGPATAAVTPPRSPADQTIRTLAGWTVSLHGPDDARENAKVSTEIAIRDFGGELVNVLYPETDLVPEGCRPKDRPNCVPARVSPGPPKLIGELGLVVQDNLHDAPGVIIQMKRAGDHCCQLLAGYLPNGDGSYTVSTLNAGGERLISVDQVSRIRVGNQAWETLDWRWREHQPNYRWVSLSQDGWVDVTTAEEHHAELRRLTRVIRQAKSAGSVRSARAVMISHVQALGQRTRAATLLRSYRRRYGALSAERLRTLLAVEDQGDGTTATSRAVVGAASPLAPPRPAGAAGR</sequence>
<feature type="signal peptide" evidence="1">
    <location>
        <begin position="1"/>
        <end position="18"/>
    </location>
</feature>
<proteinExistence type="predicted"/>
<keyword evidence="1" id="KW-0732">Signal</keyword>
<organism evidence="2 3">
    <name type="scientific">Patulibacter medicamentivorans</name>
    <dbReference type="NCBI Taxonomy" id="1097667"/>
    <lineage>
        <taxon>Bacteria</taxon>
        <taxon>Bacillati</taxon>
        <taxon>Actinomycetota</taxon>
        <taxon>Thermoleophilia</taxon>
        <taxon>Solirubrobacterales</taxon>
        <taxon>Patulibacteraceae</taxon>
        <taxon>Patulibacter</taxon>
    </lineage>
</organism>
<dbReference type="EMBL" id="AGUD01000194">
    <property type="protein sequence ID" value="EHN10953.1"/>
    <property type="molecule type" value="Genomic_DNA"/>
</dbReference>
<evidence type="ECO:0000256" key="1">
    <source>
        <dbReference type="SAM" id="SignalP"/>
    </source>
</evidence>
<protein>
    <submittedName>
        <fullName evidence="2">Uncharacterized protein</fullName>
    </submittedName>
</protein>
<reference evidence="2 3" key="1">
    <citation type="journal article" date="2013" name="Biodegradation">
        <title>Quantitative proteomic analysis of ibuprofen-degrading Patulibacter sp. strain I11.</title>
        <authorList>
            <person name="Almeida B."/>
            <person name="Kjeldal H."/>
            <person name="Lolas I."/>
            <person name="Knudsen A.D."/>
            <person name="Carvalho G."/>
            <person name="Nielsen K.L."/>
            <person name="Barreto Crespo M.T."/>
            <person name="Stensballe A."/>
            <person name="Nielsen J.L."/>
        </authorList>
    </citation>
    <scope>NUCLEOTIDE SEQUENCE [LARGE SCALE GENOMIC DNA]</scope>
    <source>
        <strain evidence="2 3">I11</strain>
    </source>
</reference>
<dbReference type="RefSeq" id="WP_007574813.1">
    <property type="nucleotide sequence ID" value="NZ_AGUD01000194.1"/>
</dbReference>
<keyword evidence="3" id="KW-1185">Reference proteome</keyword>
<accession>H0E5T3</accession>
<comment type="caution">
    <text evidence="2">The sequence shown here is derived from an EMBL/GenBank/DDBJ whole genome shotgun (WGS) entry which is preliminary data.</text>
</comment>
<gene>
    <name evidence="2" type="ORF">PAI11_21820</name>
</gene>
<feature type="chain" id="PRO_5003532110" evidence="1">
    <location>
        <begin position="19"/>
        <end position="303"/>
    </location>
</feature>
<name>H0E5T3_9ACTN</name>
<evidence type="ECO:0000313" key="2">
    <source>
        <dbReference type="EMBL" id="EHN10953.1"/>
    </source>
</evidence>
<dbReference type="AlphaFoldDB" id="H0E5T3"/>
<evidence type="ECO:0000313" key="3">
    <source>
        <dbReference type="Proteomes" id="UP000005143"/>
    </source>
</evidence>